<feature type="compositionally biased region" description="Polar residues" evidence="4">
    <location>
        <begin position="373"/>
        <end position="394"/>
    </location>
</feature>
<evidence type="ECO:0000256" key="4">
    <source>
        <dbReference type="SAM" id="MobiDB-lite"/>
    </source>
</evidence>
<dbReference type="PANTHER" id="PTHR38340">
    <property type="entry name" value="S-LAYER PROTEIN"/>
    <property type="match status" value="1"/>
</dbReference>
<dbReference type="PROSITE" id="PS00330">
    <property type="entry name" value="HEMOLYSIN_CALCIUM"/>
    <property type="match status" value="3"/>
</dbReference>
<gene>
    <name evidence="6" type="ORF">GCM10023165_25720</name>
</gene>
<proteinExistence type="predicted"/>
<dbReference type="RefSeq" id="WP_345538299.1">
    <property type="nucleotide sequence ID" value="NZ_BAABGJ010000021.1"/>
</dbReference>
<dbReference type="InterPro" id="IPR010566">
    <property type="entry name" value="Haemolys_ca-bd"/>
</dbReference>
<dbReference type="Proteomes" id="UP001500975">
    <property type="component" value="Unassembled WGS sequence"/>
</dbReference>
<keyword evidence="2" id="KW-0964">Secreted</keyword>
<evidence type="ECO:0000256" key="2">
    <source>
        <dbReference type="ARBA" id="ARBA00022525"/>
    </source>
</evidence>
<name>A0ABP8HRT2_9BURK</name>
<keyword evidence="7" id="KW-1185">Reference proteome</keyword>
<dbReference type="Pfam" id="PF06594">
    <property type="entry name" value="HCBP_related"/>
    <property type="match status" value="2"/>
</dbReference>
<evidence type="ECO:0000313" key="6">
    <source>
        <dbReference type="EMBL" id="GAA4343344.1"/>
    </source>
</evidence>
<dbReference type="PANTHER" id="PTHR38340:SF1">
    <property type="entry name" value="S-LAYER PROTEIN"/>
    <property type="match status" value="1"/>
</dbReference>
<dbReference type="EMBL" id="BAABGJ010000021">
    <property type="protein sequence ID" value="GAA4343344.1"/>
    <property type="molecule type" value="Genomic_DNA"/>
</dbReference>
<evidence type="ECO:0000256" key="1">
    <source>
        <dbReference type="ARBA" id="ARBA00004613"/>
    </source>
</evidence>
<feature type="region of interest" description="Disordered" evidence="4">
    <location>
        <begin position="351"/>
        <end position="400"/>
    </location>
</feature>
<protein>
    <recommendedName>
        <fullName evidence="5">Haemolysin-type calcium binding-related domain-containing protein</fullName>
    </recommendedName>
</protein>
<comment type="subcellular location">
    <subcellularLocation>
        <location evidence="1">Secreted</location>
    </subcellularLocation>
</comment>
<dbReference type="InterPro" id="IPR001343">
    <property type="entry name" value="Hemolysn_Ca-bd"/>
</dbReference>
<dbReference type="InterPro" id="IPR011049">
    <property type="entry name" value="Serralysin-like_metalloprot_C"/>
</dbReference>
<evidence type="ECO:0000259" key="5">
    <source>
        <dbReference type="Pfam" id="PF06594"/>
    </source>
</evidence>
<dbReference type="SUPFAM" id="SSF51120">
    <property type="entry name" value="beta-Roll"/>
    <property type="match status" value="2"/>
</dbReference>
<feature type="domain" description="Haemolysin-type calcium binding-related" evidence="5">
    <location>
        <begin position="427"/>
        <end position="460"/>
    </location>
</feature>
<dbReference type="InterPro" id="IPR050557">
    <property type="entry name" value="RTX_toxin/Mannuronan_C5-epim"/>
</dbReference>
<accession>A0ABP8HRT2</accession>
<organism evidence="6 7">
    <name type="scientific">Variovorax defluvii</name>
    <dbReference type="NCBI Taxonomy" id="913761"/>
    <lineage>
        <taxon>Bacteria</taxon>
        <taxon>Pseudomonadati</taxon>
        <taxon>Pseudomonadota</taxon>
        <taxon>Betaproteobacteria</taxon>
        <taxon>Burkholderiales</taxon>
        <taxon>Comamonadaceae</taxon>
        <taxon>Variovorax</taxon>
    </lineage>
</organism>
<dbReference type="PRINTS" id="PR00313">
    <property type="entry name" value="CABNDNGRPT"/>
</dbReference>
<comment type="caution">
    <text evidence="6">The sequence shown here is derived from an EMBL/GenBank/DDBJ whole genome shotgun (WGS) entry which is preliminary data.</text>
</comment>
<dbReference type="Gene3D" id="2.150.10.10">
    <property type="entry name" value="Serralysin-like metalloprotease, C-terminal"/>
    <property type="match status" value="2"/>
</dbReference>
<sequence length="506" mass="54181">MAFDEKELIKDAALWLADKIQESVTGFTMDWSKGEFAFKGSNIAWNLTSYARELSPGIVYIYDKNGVKRADGTLDDPYVEEYNEQHRQMKEADWKTLDEEIGRLFPELGPVKPWDILPNTNMCFREARAWRQPIDPLMLDLDGDGLELKHASGAILFDHNADTIRTGTGWIGSDDGILVRDLNGNGTIDSGRELFGIDTLTLSGEAGNDTLDGGAGNDMLYGGTGNNTYLFGRGDGQDKVRVTYDNTAGKLNTLRLKAGVAPGDIAIKQVYDDEMGGNTLELSIAGTNDKITLNGFFYGANPANAYNTLQQVQFEDGTSWDTAALLAKLYSGSDGNDSLVGTTGSDTIAGGLGNDSLSGGSGDDTLDGGAGNDTLNGGSGNDTYVFQRGSGQDSISDDDTAAGNSDIVSFGSDVSADQLWFRQSGYDLQVSIIGTDDRLTINNWYSGSAHHVEQFRTSNGQMLFDSQVQGLIQAMASFAPPAAGQTTLAPDVRDSLSPLLAASWGS</sequence>
<keyword evidence="3" id="KW-0106">Calcium</keyword>
<dbReference type="InterPro" id="IPR018511">
    <property type="entry name" value="Hemolysin-typ_Ca-bd_CS"/>
</dbReference>
<reference evidence="7" key="1">
    <citation type="journal article" date="2019" name="Int. J. Syst. Evol. Microbiol.">
        <title>The Global Catalogue of Microorganisms (GCM) 10K type strain sequencing project: providing services to taxonomists for standard genome sequencing and annotation.</title>
        <authorList>
            <consortium name="The Broad Institute Genomics Platform"/>
            <consortium name="The Broad Institute Genome Sequencing Center for Infectious Disease"/>
            <person name="Wu L."/>
            <person name="Ma J."/>
        </authorList>
    </citation>
    <scope>NUCLEOTIDE SEQUENCE [LARGE SCALE GENOMIC DNA]</scope>
    <source>
        <strain evidence="7">JCM 17804</strain>
    </source>
</reference>
<evidence type="ECO:0000256" key="3">
    <source>
        <dbReference type="ARBA" id="ARBA00022837"/>
    </source>
</evidence>
<dbReference type="Pfam" id="PF00353">
    <property type="entry name" value="HemolysinCabind"/>
    <property type="match status" value="2"/>
</dbReference>
<evidence type="ECO:0000313" key="7">
    <source>
        <dbReference type="Proteomes" id="UP001500975"/>
    </source>
</evidence>
<feature type="domain" description="Haemolysin-type calcium binding-related" evidence="5">
    <location>
        <begin position="280"/>
        <end position="323"/>
    </location>
</feature>